<evidence type="ECO:0000313" key="2">
    <source>
        <dbReference type="Proteomes" id="UP000000305"/>
    </source>
</evidence>
<dbReference type="AlphaFoldDB" id="E9GUB6"/>
<sequence length="58" mass="6735">MIATILLFSFPPVHLRPAILVPRLHFRIHGFPHSFYSPTFQCLSFHPKSPSHLFSSLY</sequence>
<dbReference type="HOGENOM" id="CLU_2981177_0_0_1"/>
<accession>E9GUB6</accession>
<evidence type="ECO:0000313" key="1">
    <source>
        <dbReference type="EMBL" id="EFX76806.1"/>
    </source>
</evidence>
<dbReference type="KEGG" id="dpx:DAPPUDRAFT_248535"/>
<protein>
    <submittedName>
        <fullName evidence="1">Uncharacterized protein</fullName>
    </submittedName>
</protein>
<proteinExistence type="predicted"/>
<reference evidence="1 2" key="1">
    <citation type="journal article" date="2011" name="Science">
        <title>The ecoresponsive genome of Daphnia pulex.</title>
        <authorList>
            <person name="Colbourne J.K."/>
            <person name="Pfrender M.E."/>
            <person name="Gilbert D."/>
            <person name="Thomas W.K."/>
            <person name="Tucker A."/>
            <person name="Oakley T.H."/>
            <person name="Tokishita S."/>
            <person name="Aerts A."/>
            <person name="Arnold G.J."/>
            <person name="Basu M.K."/>
            <person name="Bauer D.J."/>
            <person name="Caceres C.E."/>
            <person name="Carmel L."/>
            <person name="Casola C."/>
            <person name="Choi J.H."/>
            <person name="Detter J.C."/>
            <person name="Dong Q."/>
            <person name="Dusheyko S."/>
            <person name="Eads B.D."/>
            <person name="Frohlich T."/>
            <person name="Geiler-Samerotte K.A."/>
            <person name="Gerlach D."/>
            <person name="Hatcher P."/>
            <person name="Jogdeo S."/>
            <person name="Krijgsveld J."/>
            <person name="Kriventseva E.V."/>
            <person name="Kultz D."/>
            <person name="Laforsch C."/>
            <person name="Lindquist E."/>
            <person name="Lopez J."/>
            <person name="Manak J.R."/>
            <person name="Muller J."/>
            <person name="Pangilinan J."/>
            <person name="Patwardhan R.P."/>
            <person name="Pitluck S."/>
            <person name="Pritham E.J."/>
            <person name="Rechtsteiner A."/>
            <person name="Rho M."/>
            <person name="Rogozin I.B."/>
            <person name="Sakarya O."/>
            <person name="Salamov A."/>
            <person name="Schaack S."/>
            <person name="Shapiro H."/>
            <person name="Shiga Y."/>
            <person name="Skalitzky C."/>
            <person name="Smith Z."/>
            <person name="Souvorov A."/>
            <person name="Sung W."/>
            <person name="Tang Z."/>
            <person name="Tsuchiya D."/>
            <person name="Tu H."/>
            <person name="Vos H."/>
            <person name="Wang M."/>
            <person name="Wolf Y.I."/>
            <person name="Yamagata H."/>
            <person name="Yamada T."/>
            <person name="Ye Y."/>
            <person name="Shaw J.R."/>
            <person name="Andrews J."/>
            <person name="Crease T.J."/>
            <person name="Tang H."/>
            <person name="Lucas S.M."/>
            <person name="Robertson H.M."/>
            <person name="Bork P."/>
            <person name="Koonin E.V."/>
            <person name="Zdobnov E.M."/>
            <person name="Grigoriev I.V."/>
            <person name="Lynch M."/>
            <person name="Boore J.L."/>
        </authorList>
    </citation>
    <scope>NUCLEOTIDE SEQUENCE [LARGE SCALE GENOMIC DNA]</scope>
</reference>
<organism evidence="1 2">
    <name type="scientific">Daphnia pulex</name>
    <name type="common">Water flea</name>
    <dbReference type="NCBI Taxonomy" id="6669"/>
    <lineage>
        <taxon>Eukaryota</taxon>
        <taxon>Metazoa</taxon>
        <taxon>Ecdysozoa</taxon>
        <taxon>Arthropoda</taxon>
        <taxon>Crustacea</taxon>
        <taxon>Branchiopoda</taxon>
        <taxon>Diplostraca</taxon>
        <taxon>Cladocera</taxon>
        <taxon>Anomopoda</taxon>
        <taxon>Daphniidae</taxon>
        <taxon>Daphnia</taxon>
    </lineage>
</organism>
<dbReference type="EMBL" id="GL732566">
    <property type="protein sequence ID" value="EFX76806.1"/>
    <property type="molecule type" value="Genomic_DNA"/>
</dbReference>
<dbReference type="InParanoid" id="E9GUB6"/>
<name>E9GUB6_DAPPU</name>
<dbReference type="Proteomes" id="UP000000305">
    <property type="component" value="Unassembled WGS sequence"/>
</dbReference>
<gene>
    <name evidence="1" type="ORF">DAPPUDRAFT_248535</name>
</gene>
<keyword evidence="2" id="KW-1185">Reference proteome</keyword>